<dbReference type="Proteomes" id="UP000472241">
    <property type="component" value="Unplaced"/>
</dbReference>
<name>A0A667GF49_LYNCA</name>
<proteinExistence type="predicted"/>
<reference evidence="1" key="2">
    <citation type="submission" date="2025-09" db="UniProtKB">
        <authorList>
            <consortium name="Ensembl"/>
        </authorList>
    </citation>
    <scope>IDENTIFICATION</scope>
</reference>
<reference evidence="1" key="1">
    <citation type="submission" date="2025-08" db="UniProtKB">
        <authorList>
            <consortium name="Ensembl"/>
        </authorList>
    </citation>
    <scope>IDENTIFICATION</scope>
</reference>
<protein>
    <submittedName>
        <fullName evidence="1">T cell receptor delta variable 1</fullName>
    </submittedName>
</protein>
<dbReference type="AlphaFoldDB" id="A0A667GF49"/>
<dbReference type="Ensembl" id="ENSLCNT00005006497.1">
    <property type="protein sequence ID" value="ENSLCNP00005005767.1"/>
    <property type="gene ID" value="ENSLCNG00005003858.1"/>
</dbReference>
<accession>A0A667GF49</accession>
<dbReference type="InterPro" id="IPR036179">
    <property type="entry name" value="Ig-like_dom_sf"/>
</dbReference>
<sequence length="34" mass="3810">KNGCYSTNFQKSAKSINFTISTLELEDSAKYFCA</sequence>
<dbReference type="SUPFAM" id="SSF48726">
    <property type="entry name" value="Immunoglobulin"/>
    <property type="match status" value="1"/>
</dbReference>
<evidence type="ECO:0000313" key="1">
    <source>
        <dbReference type="Ensembl" id="ENSLCNP00005005767.1"/>
    </source>
</evidence>
<evidence type="ECO:0000313" key="2">
    <source>
        <dbReference type="Proteomes" id="UP000472241"/>
    </source>
</evidence>
<dbReference type="Gene3D" id="2.60.40.10">
    <property type="entry name" value="Immunoglobulins"/>
    <property type="match status" value="1"/>
</dbReference>
<keyword evidence="2" id="KW-1185">Reference proteome</keyword>
<dbReference type="InterPro" id="IPR013783">
    <property type="entry name" value="Ig-like_fold"/>
</dbReference>
<organism evidence="1 2">
    <name type="scientific">Lynx canadensis</name>
    <name type="common">Canada lynx</name>
    <name type="synonym">Felis canadensis</name>
    <dbReference type="NCBI Taxonomy" id="61383"/>
    <lineage>
        <taxon>Eukaryota</taxon>
        <taxon>Metazoa</taxon>
        <taxon>Chordata</taxon>
        <taxon>Craniata</taxon>
        <taxon>Vertebrata</taxon>
        <taxon>Euteleostomi</taxon>
        <taxon>Mammalia</taxon>
        <taxon>Eutheria</taxon>
        <taxon>Laurasiatheria</taxon>
        <taxon>Carnivora</taxon>
        <taxon>Feliformia</taxon>
        <taxon>Felidae</taxon>
        <taxon>Felinae</taxon>
        <taxon>Lynx</taxon>
    </lineage>
</organism>